<evidence type="ECO:0000313" key="4">
    <source>
        <dbReference type="Proteomes" id="UP000053789"/>
    </source>
</evidence>
<dbReference type="InterPro" id="IPR036291">
    <property type="entry name" value="NAD(P)-bd_dom_sf"/>
</dbReference>
<dbReference type="GO" id="GO:0005739">
    <property type="term" value="C:mitochondrion"/>
    <property type="evidence" value="ECO:0007669"/>
    <property type="project" value="TreeGrafter"/>
</dbReference>
<evidence type="ECO:0000313" key="3">
    <source>
        <dbReference type="EMBL" id="KIW95791.1"/>
    </source>
</evidence>
<proteinExistence type="inferred from homology"/>
<keyword evidence="4" id="KW-1185">Reference proteome</keyword>
<feature type="domain" description="Saccharopine dehydrogenase NADP binding" evidence="2">
    <location>
        <begin position="34"/>
        <end position="161"/>
    </location>
</feature>
<dbReference type="OrthoDB" id="10268090at2759"/>
<dbReference type="GeneID" id="27695783"/>
<reference evidence="3" key="1">
    <citation type="submission" date="2015-01" db="EMBL/GenBank/DDBJ databases">
        <title>The Genome Sequence of Cladophialophora bantiana CBS 173.52.</title>
        <authorList>
            <consortium name="The Broad Institute Genomics Platform"/>
            <person name="Cuomo C."/>
            <person name="de Hoog S."/>
            <person name="Gorbushina A."/>
            <person name="Stielow B."/>
            <person name="Teixiera M."/>
            <person name="Abouelleil A."/>
            <person name="Chapman S.B."/>
            <person name="Priest M."/>
            <person name="Young S.K."/>
            <person name="Wortman J."/>
            <person name="Nusbaum C."/>
            <person name="Birren B."/>
        </authorList>
    </citation>
    <scope>NUCLEOTIDE SEQUENCE [LARGE SCALE GENOMIC DNA]</scope>
    <source>
        <strain evidence="3">CBS 173.52</strain>
    </source>
</reference>
<dbReference type="VEuPathDB" id="FungiDB:Z519_02855"/>
<name>A0A0D2F0N3_CLAB1</name>
<dbReference type="RefSeq" id="XP_016622460.1">
    <property type="nucleotide sequence ID" value="XM_016760610.1"/>
</dbReference>
<dbReference type="AlphaFoldDB" id="A0A0D2F0N3"/>
<sequence length="441" mass="48888">MSSSSSERQRGVCTEDKLRMTPVITSGSRIYDLIVLGATGYTGRLTAEYIQEHIATDLRWAIAGRNGLKLSRLADDLKSINANRVQPGLEVVELNRDDLQQLAQKTQLIISTIGPFAKFGEPVVEACVKSKTHYFDITGETPFTLDMLQKYHDLAKKNGVVLAPHSGVDSVPADILTYLCVQKIRQTYGVGVKESINVLHELGGGPSAGSLATMVSLIETYSFRFTLRALRPYALSPIPPSKTGDTVSLLDRLLASRYIPPFGVVTHFPQAECDIGIVYRSWGLYEQGKYYGDNFRFYEYQIIGKRLKAFLTHYTVTLVRTALRLLPPFRWLVKRLLPPSGSGPPKSEFANYRVSFATVATADCEPTCRVMASLNYKGSPYYLTGVLVVQAALTLLEGGDTLGRKLKGMVTPATWGMELVDRMKQAGVEFRVSLLDRERVV</sequence>
<accession>A0A0D2F0N3</accession>
<dbReference type="InterPro" id="IPR051276">
    <property type="entry name" value="Saccharopine_DH-like_oxidrdct"/>
</dbReference>
<dbReference type="GO" id="GO:0009247">
    <property type="term" value="P:glycolipid biosynthetic process"/>
    <property type="evidence" value="ECO:0007669"/>
    <property type="project" value="TreeGrafter"/>
</dbReference>
<dbReference type="EMBL" id="KN846983">
    <property type="protein sequence ID" value="KIW95791.1"/>
    <property type="molecule type" value="Genomic_DNA"/>
</dbReference>
<dbReference type="InterPro" id="IPR005097">
    <property type="entry name" value="Sacchrp_dh_NADP-bd"/>
</dbReference>
<organism evidence="3 4">
    <name type="scientific">Cladophialophora bantiana (strain ATCC 10958 / CBS 173.52 / CDC B-1940 / NIH 8579)</name>
    <name type="common">Xylohypha bantiana</name>
    <dbReference type="NCBI Taxonomy" id="1442370"/>
    <lineage>
        <taxon>Eukaryota</taxon>
        <taxon>Fungi</taxon>
        <taxon>Dikarya</taxon>
        <taxon>Ascomycota</taxon>
        <taxon>Pezizomycotina</taxon>
        <taxon>Eurotiomycetes</taxon>
        <taxon>Chaetothyriomycetidae</taxon>
        <taxon>Chaetothyriales</taxon>
        <taxon>Herpotrichiellaceae</taxon>
        <taxon>Cladophialophora</taxon>
    </lineage>
</organism>
<protein>
    <recommendedName>
        <fullName evidence="2">Saccharopine dehydrogenase NADP binding domain-containing protein</fullName>
    </recommendedName>
</protein>
<dbReference type="PANTHER" id="PTHR12286">
    <property type="entry name" value="SACCHAROPINE DEHYDROGENASE-LIKE OXIDOREDUCTASE"/>
    <property type="match status" value="1"/>
</dbReference>
<evidence type="ECO:0000259" key="2">
    <source>
        <dbReference type="Pfam" id="PF03435"/>
    </source>
</evidence>
<dbReference type="GO" id="GO:0005886">
    <property type="term" value="C:plasma membrane"/>
    <property type="evidence" value="ECO:0007669"/>
    <property type="project" value="TreeGrafter"/>
</dbReference>
<gene>
    <name evidence="3" type="ORF">Z519_02855</name>
</gene>
<dbReference type="HOGENOM" id="CLU_031002_0_1_1"/>
<dbReference type="PANTHER" id="PTHR12286:SF5">
    <property type="entry name" value="SACCHAROPINE DEHYDROGENASE-LIKE OXIDOREDUCTASE"/>
    <property type="match status" value="1"/>
</dbReference>
<dbReference type="SUPFAM" id="SSF51735">
    <property type="entry name" value="NAD(P)-binding Rossmann-fold domains"/>
    <property type="match status" value="1"/>
</dbReference>
<dbReference type="Pfam" id="PF03435">
    <property type="entry name" value="Sacchrp_dh_NADP"/>
    <property type="match status" value="1"/>
</dbReference>
<comment type="similarity">
    <text evidence="1">Belongs to the saccharopine dehydrogenase family.</text>
</comment>
<dbReference type="GO" id="GO:0005811">
    <property type="term" value="C:lipid droplet"/>
    <property type="evidence" value="ECO:0007669"/>
    <property type="project" value="TreeGrafter"/>
</dbReference>
<dbReference type="Proteomes" id="UP000053789">
    <property type="component" value="Unassembled WGS sequence"/>
</dbReference>
<evidence type="ECO:0000256" key="1">
    <source>
        <dbReference type="ARBA" id="ARBA00038048"/>
    </source>
</evidence>
<dbReference type="Gene3D" id="3.40.50.720">
    <property type="entry name" value="NAD(P)-binding Rossmann-like Domain"/>
    <property type="match status" value="1"/>
</dbReference>